<comment type="similarity">
    <text evidence="2">Belongs to the autoinducer-2 exporter (AI-2E) (TC 2.A.86) family.</text>
</comment>
<dbReference type="Proteomes" id="UP000474718">
    <property type="component" value="Unassembled WGS sequence"/>
</dbReference>
<evidence type="ECO:0000313" key="12">
    <source>
        <dbReference type="Proteomes" id="UP000474718"/>
    </source>
</evidence>
<evidence type="ECO:0000313" key="10">
    <source>
        <dbReference type="EMBL" id="SHF71910.1"/>
    </source>
</evidence>
<feature type="transmembrane region" description="Helical" evidence="8">
    <location>
        <begin position="169"/>
        <end position="195"/>
    </location>
</feature>
<organism evidence="10 11">
    <name type="scientific">Bittarella massiliensis</name>
    <name type="common">ex Durand et al. 2017</name>
    <dbReference type="NCBI Taxonomy" id="1720313"/>
    <lineage>
        <taxon>Bacteria</taxon>
        <taxon>Bacillati</taxon>
        <taxon>Bacillota</taxon>
        <taxon>Clostridia</taxon>
        <taxon>Eubacteriales</taxon>
        <taxon>Oscillospiraceae</taxon>
        <taxon>Bittarella (ex Durand et al. 2017)</taxon>
    </lineage>
</organism>
<keyword evidence="5 8" id="KW-0812">Transmembrane</keyword>
<accession>A0AAQ1MBD8</accession>
<evidence type="ECO:0000256" key="8">
    <source>
        <dbReference type="SAM" id="Phobius"/>
    </source>
</evidence>
<evidence type="ECO:0000256" key="5">
    <source>
        <dbReference type="ARBA" id="ARBA00022692"/>
    </source>
</evidence>
<gene>
    <name evidence="9" type="ORF">GT747_03220</name>
    <name evidence="10" type="ORF">SAMN05444424_0446</name>
</gene>
<dbReference type="EMBL" id="WWVX01000001">
    <property type="protein sequence ID" value="MZL68785.1"/>
    <property type="molecule type" value="Genomic_DNA"/>
</dbReference>
<feature type="transmembrane region" description="Helical" evidence="8">
    <location>
        <begin position="329"/>
        <end position="362"/>
    </location>
</feature>
<evidence type="ECO:0000256" key="6">
    <source>
        <dbReference type="ARBA" id="ARBA00022989"/>
    </source>
</evidence>
<reference evidence="11" key="2">
    <citation type="submission" date="2016-11" db="EMBL/GenBank/DDBJ databases">
        <authorList>
            <person name="Jaros S."/>
            <person name="Januszkiewicz K."/>
            <person name="Wedrychowicz H."/>
        </authorList>
    </citation>
    <scope>NUCLEOTIDE SEQUENCE [LARGE SCALE GENOMIC DNA]</scope>
    <source>
        <strain evidence="11">DSM 4029</strain>
    </source>
</reference>
<evidence type="ECO:0000256" key="1">
    <source>
        <dbReference type="ARBA" id="ARBA00004651"/>
    </source>
</evidence>
<evidence type="ECO:0000256" key="4">
    <source>
        <dbReference type="ARBA" id="ARBA00022475"/>
    </source>
</evidence>
<protein>
    <submittedName>
        <fullName evidence="9">AI-2E family transporter</fullName>
    </submittedName>
    <submittedName>
        <fullName evidence="10">Predicted PurR-regulated permease PerM</fullName>
    </submittedName>
</protein>
<dbReference type="InterPro" id="IPR002549">
    <property type="entry name" value="AI-2E-like"/>
</dbReference>
<evidence type="ECO:0000313" key="11">
    <source>
        <dbReference type="Proteomes" id="UP000184089"/>
    </source>
</evidence>
<comment type="subcellular location">
    <subcellularLocation>
        <location evidence="1">Cell membrane</location>
        <topology evidence="1">Multi-pass membrane protein</topology>
    </subcellularLocation>
</comment>
<reference evidence="9 12" key="3">
    <citation type="journal article" date="2019" name="Nat. Med.">
        <title>A library of human gut bacterial isolates paired with longitudinal multiomics data enables mechanistic microbiome research.</title>
        <authorList>
            <person name="Poyet M."/>
            <person name="Groussin M."/>
            <person name="Gibbons S.M."/>
            <person name="Avila-Pacheco J."/>
            <person name="Jiang X."/>
            <person name="Kearney S.M."/>
            <person name="Perrotta A.R."/>
            <person name="Berdy B."/>
            <person name="Zhao S."/>
            <person name="Lieberman T.D."/>
            <person name="Swanson P.K."/>
            <person name="Smith M."/>
            <person name="Roesemann S."/>
            <person name="Alexander J.E."/>
            <person name="Rich S.A."/>
            <person name="Livny J."/>
            <person name="Vlamakis H."/>
            <person name="Clish C."/>
            <person name="Bullock K."/>
            <person name="Deik A."/>
            <person name="Scott J."/>
            <person name="Pierce K.A."/>
            <person name="Xavier R.J."/>
            <person name="Alm E.J."/>
        </authorList>
    </citation>
    <scope>NUCLEOTIDE SEQUENCE [LARGE SCALE GENOMIC DNA]</scope>
    <source>
        <strain evidence="9 12">BIOML-A2</strain>
    </source>
</reference>
<dbReference type="RefSeq" id="WP_021658646.1">
    <property type="nucleotide sequence ID" value="NZ_FQVY01000001.1"/>
</dbReference>
<dbReference type="Proteomes" id="UP000184089">
    <property type="component" value="Unassembled WGS sequence"/>
</dbReference>
<dbReference type="AlphaFoldDB" id="A0AAQ1MBD8"/>
<name>A0AAQ1MBD8_9FIRM</name>
<dbReference type="PANTHER" id="PTHR21716">
    <property type="entry name" value="TRANSMEMBRANE PROTEIN"/>
    <property type="match status" value="1"/>
</dbReference>
<feature type="transmembrane region" description="Helical" evidence="8">
    <location>
        <begin position="266"/>
        <end position="291"/>
    </location>
</feature>
<dbReference type="Pfam" id="PF01594">
    <property type="entry name" value="AI-2E_transport"/>
    <property type="match status" value="1"/>
</dbReference>
<comment type="caution">
    <text evidence="10">The sequence shown here is derived from an EMBL/GenBank/DDBJ whole genome shotgun (WGS) entry which is preliminary data.</text>
</comment>
<evidence type="ECO:0000256" key="3">
    <source>
        <dbReference type="ARBA" id="ARBA00022448"/>
    </source>
</evidence>
<keyword evidence="6 8" id="KW-1133">Transmembrane helix</keyword>
<keyword evidence="3" id="KW-0813">Transport</keyword>
<keyword evidence="7 8" id="KW-0472">Membrane</keyword>
<evidence type="ECO:0000313" key="9">
    <source>
        <dbReference type="EMBL" id="MZL68785.1"/>
    </source>
</evidence>
<feature type="transmembrane region" description="Helical" evidence="8">
    <location>
        <begin position="84"/>
        <end position="105"/>
    </location>
</feature>
<proteinExistence type="inferred from homology"/>
<keyword evidence="12" id="KW-1185">Reference proteome</keyword>
<evidence type="ECO:0000256" key="7">
    <source>
        <dbReference type="ARBA" id="ARBA00023136"/>
    </source>
</evidence>
<keyword evidence="4" id="KW-1003">Cell membrane</keyword>
<evidence type="ECO:0000256" key="2">
    <source>
        <dbReference type="ARBA" id="ARBA00009773"/>
    </source>
</evidence>
<dbReference type="GO" id="GO:0055085">
    <property type="term" value="P:transmembrane transport"/>
    <property type="evidence" value="ECO:0007669"/>
    <property type="project" value="TreeGrafter"/>
</dbReference>
<feature type="transmembrane region" description="Helical" evidence="8">
    <location>
        <begin position="42"/>
        <end position="63"/>
    </location>
</feature>
<feature type="transmembrane region" description="Helical" evidence="8">
    <location>
        <begin position="298"/>
        <end position="317"/>
    </location>
</feature>
<reference evidence="10" key="1">
    <citation type="submission" date="2016-11" db="EMBL/GenBank/DDBJ databases">
        <authorList>
            <person name="Varghese N."/>
            <person name="Submissions S."/>
        </authorList>
    </citation>
    <scope>NUCLEOTIDE SEQUENCE</scope>
    <source>
        <strain evidence="10">DSM 4029</strain>
    </source>
</reference>
<sequence length="378" mass="41979">MKPTQDFNFKRWVWPITYGILLFFLLQNIGRIFNLADGMMGLLSPIVIGFFIAFILNIPMRAIERGLVNRFLIRKELPSLRRTISILLTLLVVILLFTVIVRYVGPQLTDSVMLLGRQMPGYMNEVQKWVTDISQNVELPAEVATKLTTYFNDALQWLLNFLTDFVPKLIGGVVGFASSLINVFMGLVFALYMLFNKEKMVRGVKKLTAALLPENIFRKVHDVAALTNNTFNGYFTGQLTEAFVLGGLCFLGMSIFRFPYAPLISVIVGVTALIPILGAYLGAIPSAFLILIENPIKALWFVIFIVCLQQLEGSLIYPRIVGSSIGLTGFWVMAALIVGGGIAGIPGVIIGVPACSVLYTLTSKKTNEVLKKKQLDIR</sequence>
<dbReference type="EMBL" id="FQVY01000001">
    <property type="protein sequence ID" value="SHF71910.1"/>
    <property type="molecule type" value="Genomic_DNA"/>
</dbReference>
<dbReference type="GO" id="GO:0005886">
    <property type="term" value="C:plasma membrane"/>
    <property type="evidence" value="ECO:0007669"/>
    <property type="project" value="UniProtKB-SubCell"/>
</dbReference>
<feature type="transmembrane region" description="Helical" evidence="8">
    <location>
        <begin position="12"/>
        <end position="30"/>
    </location>
</feature>
<feature type="transmembrane region" description="Helical" evidence="8">
    <location>
        <begin position="242"/>
        <end position="260"/>
    </location>
</feature>
<dbReference type="PANTHER" id="PTHR21716:SF53">
    <property type="entry name" value="PERMEASE PERM-RELATED"/>
    <property type="match status" value="1"/>
</dbReference>